<keyword evidence="2" id="KW-0812">Transmembrane</keyword>
<gene>
    <name evidence="3" type="ORF">Poly30_46890</name>
</gene>
<protein>
    <submittedName>
        <fullName evidence="3">Uncharacterized protein</fullName>
    </submittedName>
</protein>
<evidence type="ECO:0000313" key="4">
    <source>
        <dbReference type="Proteomes" id="UP000320390"/>
    </source>
</evidence>
<dbReference type="Proteomes" id="UP000320390">
    <property type="component" value="Chromosome"/>
</dbReference>
<dbReference type="AlphaFoldDB" id="A0A518EYH1"/>
<keyword evidence="2" id="KW-0472">Membrane</keyword>
<keyword evidence="4" id="KW-1185">Reference proteome</keyword>
<feature type="compositionally biased region" description="Basic and acidic residues" evidence="1">
    <location>
        <begin position="37"/>
        <end position="48"/>
    </location>
</feature>
<dbReference type="EMBL" id="CP036434">
    <property type="protein sequence ID" value="QDV09132.1"/>
    <property type="molecule type" value="Genomic_DNA"/>
</dbReference>
<accession>A0A518EYH1</accession>
<feature type="transmembrane region" description="Helical" evidence="2">
    <location>
        <begin position="12"/>
        <end position="33"/>
    </location>
</feature>
<evidence type="ECO:0000256" key="1">
    <source>
        <dbReference type="SAM" id="MobiDB-lite"/>
    </source>
</evidence>
<feature type="region of interest" description="Disordered" evidence="1">
    <location>
        <begin position="37"/>
        <end position="59"/>
    </location>
</feature>
<name>A0A518EYH1_9BACT</name>
<evidence type="ECO:0000313" key="3">
    <source>
        <dbReference type="EMBL" id="QDV09132.1"/>
    </source>
</evidence>
<reference evidence="3 4" key="1">
    <citation type="submission" date="2019-02" db="EMBL/GenBank/DDBJ databases">
        <title>Deep-cultivation of Planctomycetes and their phenomic and genomic characterization uncovers novel biology.</title>
        <authorList>
            <person name="Wiegand S."/>
            <person name="Jogler M."/>
            <person name="Boedeker C."/>
            <person name="Pinto D."/>
            <person name="Vollmers J."/>
            <person name="Rivas-Marin E."/>
            <person name="Kohn T."/>
            <person name="Peeters S.H."/>
            <person name="Heuer A."/>
            <person name="Rast P."/>
            <person name="Oberbeckmann S."/>
            <person name="Bunk B."/>
            <person name="Jeske O."/>
            <person name="Meyerdierks A."/>
            <person name="Storesund J.E."/>
            <person name="Kallscheuer N."/>
            <person name="Luecker S."/>
            <person name="Lage O.M."/>
            <person name="Pohl T."/>
            <person name="Merkel B.J."/>
            <person name="Hornburger P."/>
            <person name="Mueller R.-W."/>
            <person name="Bruemmer F."/>
            <person name="Labrenz M."/>
            <person name="Spormann A.M."/>
            <person name="Op den Camp H."/>
            <person name="Overmann J."/>
            <person name="Amann R."/>
            <person name="Jetten M.S.M."/>
            <person name="Mascher T."/>
            <person name="Medema M.H."/>
            <person name="Devos D.P."/>
            <person name="Kaster A.-K."/>
            <person name="Ovreas L."/>
            <person name="Rohde M."/>
            <person name="Galperin M.Y."/>
            <person name="Jogler C."/>
        </authorList>
    </citation>
    <scope>NUCLEOTIDE SEQUENCE [LARGE SCALE GENOMIC DNA]</scope>
    <source>
        <strain evidence="3 4">Poly30</strain>
    </source>
</reference>
<sequence length="59" mass="6394">MRSVFPALHDRHLAALLCGAVVLLAVAIFAISVMDREKDSSHSDEKRAMIRFTGASPAN</sequence>
<proteinExistence type="predicted"/>
<organism evidence="3 4">
    <name type="scientific">Saltatorellus ferox</name>
    <dbReference type="NCBI Taxonomy" id="2528018"/>
    <lineage>
        <taxon>Bacteria</taxon>
        <taxon>Pseudomonadati</taxon>
        <taxon>Planctomycetota</taxon>
        <taxon>Planctomycetia</taxon>
        <taxon>Planctomycetia incertae sedis</taxon>
        <taxon>Saltatorellus</taxon>
    </lineage>
</organism>
<dbReference type="RefSeq" id="WP_145202995.1">
    <property type="nucleotide sequence ID" value="NZ_CP036434.1"/>
</dbReference>
<keyword evidence="2" id="KW-1133">Transmembrane helix</keyword>
<evidence type="ECO:0000256" key="2">
    <source>
        <dbReference type="SAM" id="Phobius"/>
    </source>
</evidence>